<dbReference type="PANTHER" id="PTHR31973:SF196">
    <property type="entry name" value="SWIM-TYPE DOMAIN-CONTAINING PROTEIN"/>
    <property type="match status" value="1"/>
</dbReference>
<accession>A0A072TRU5</accession>
<evidence type="ECO:0000313" key="2">
    <source>
        <dbReference type="EnsemblPlants" id="KEH19573"/>
    </source>
</evidence>
<sequence>MPPIEFFVQVYYDGHVQRTDTEGVAFSCNNSSLFKVKKNIKLDGLIQCIQKKIQPDNSKRVVDLVYRYPTTLAQGLVWYESLNLVGYDDVQMMFDMFMKCKRLGISTMEVYAGLMDASCDETHVEPPYIEPTPASYPHSIPSSYPFIETQTSHNFMPSSSAHRPSESTHNIDVTPRFPNLKISTYYQSKTSHKRDITLLKNPKQINNNLSFNINHQRIEACNQRPHPVTYQSNLRLSEERPLTTANTATFSRSPASYSHEEQHFQAEGGIKPPSLFELKLNRVEYKAPGHQASNNEMHSKASKDQLKSQNHEILHALWSSSLGEFICSIWQAAGCNSRGGMKITALLGGFPTLGFFSLFSKIDLDLNSSFPLDNQNDGVRVNVVAGVHGEEVGDFSENEDDILAQHAVNDDEDRDIHFFDPPLHFRDVTSNDTEHVEDEFVHSMSRNQSYLIPEPGNLQEGMQFPMNEMAIWCVKEYHMNKTPDFVVEHSDTTRWIVHCPIENYHRQLSSAFICQSLLQMVKQDFTISVPVLIAHIRSKYTYTTTYMKAWIAKQKAIKMIYGNWEDAYTELPRWLLAFQTYLPGTIIDIETVPFIKDGYVVPGKATFKRLFWSFKPCIEGFAYCKPVVSVDGTWLYGYSMTQPSITHYRNQIRDWSDDAVKWVDDIPKKQWLQAHDEGRRWGHMTTNISECVNNVLRGVHNLPISPIVQATYYRSTELFVKRGSEARAMMASGKIYSDKVMDNLAKERAISNTHQVYIHNRGQSIFSVQELVRPPSGRPTCIFMALHYPCSHVIAACSKIHHDFMMYVSPCYTLQYVYNVYQEEFQPVPHQSYWPEYDGIELCHNSIMRRDPKGRPQSARIYTEMDQRESSRQLYAEMRDTTRKNVLTILMFLKEIDLLLYINFVF</sequence>
<proteinExistence type="predicted"/>
<dbReference type="EnsemblPlants" id="KEH19573">
    <property type="protein sequence ID" value="KEH19573"/>
    <property type="gene ID" value="MTR_8g464080"/>
</dbReference>
<dbReference type="EMBL" id="CM001224">
    <property type="protein sequence ID" value="KEH19573.1"/>
    <property type="molecule type" value="Genomic_DNA"/>
</dbReference>
<evidence type="ECO:0008006" key="4">
    <source>
        <dbReference type="Google" id="ProtNLM"/>
    </source>
</evidence>
<dbReference type="PANTHER" id="PTHR31973">
    <property type="entry name" value="POLYPROTEIN, PUTATIVE-RELATED"/>
    <property type="match status" value="1"/>
</dbReference>
<organism evidence="1 3">
    <name type="scientific">Medicago truncatula</name>
    <name type="common">Barrel medic</name>
    <name type="synonym">Medicago tribuloides</name>
    <dbReference type="NCBI Taxonomy" id="3880"/>
    <lineage>
        <taxon>Eukaryota</taxon>
        <taxon>Viridiplantae</taxon>
        <taxon>Streptophyta</taxon>
        <taxon>Embryophyta</taxon>
        <taxon>Tracheophyta</taxon>
        <taxon>Spermatophyta</taxon>
        <taxon>Magnoliopsida</taxon>
        <taxon>eudicotyledons</taxon>
        <taxon>Gunneridae</taxon>
        <taxon>Pentapetalae</taxon>
        <taxon>rosids</taxon>
        <taxon>fabids</taxon>
        <taxon>Fabales</taxon>
        <taxon>Fabaceae</taxon>
        <taxon>Papilionoideae</taxon>
        <taxon>50 kb inversion clade</taxon>
        <taxon>NPAAA clade</taxon>
        <taxon>Hologalegina</taxon>
        <taxon>IRL clade</taxon>
        <taxon>Trifolieae</taxon>
        <taxon>Medicago</taxon>
    </lineage>
</organism>
<dbReference type="Proteomes" id="UP000002051">
    <property type="component" value="Chromosome 8"/>
</dbReference>
<dbReference type="STRING" id="3880.A0A072TRU5"/>
<evidence type="ECO:0000313" key="3">
    <source>
        <dbReference type="Proteomes" id="UP000002051"/>
    </source>
</evidence>
<reference evidence="1 3" key="2">
    <citation type="journal article" date="2014" name="BMC Genomics">
        <title>An improved genome release (version Mt4.0) for the model legume Medicago truncatula.</title>
        <authorList>
            <person name="Tang H."/>
            <person name="Krishnakumar V."/>
            <person name="Bidwell S."/>
            <person name="Rosen B."/>
            <person name="Chan A."/>
            <person name="Zhou S."/>
            <person name="Gentzbittel L."/>
            <person name="Childs K.L."/>
            <person name="Yandell M."/>
            <person name="Gundlach H."/>
            <person name="Mayer K.F."/>
            <person name="Schwartz D.C."/>
            <person name="Town C.D."/>
        </authorList>
    </citation>
    <scope>GENOME REANNOTATION</scope>
    <source>
        <strain evidence="1">A17</strain>
        <strain evidence="2 3">cv. Jemalong A17</strain>
    </source>
</reference>
<dbReference type="AlphaFoldDB" id="A0A072TRU5"/>
<reference evidence="1 3" key="1">
    <citation type="journal article" date="2011" name="Nature">
        <title>The Medicago genome provides insight into the evolution of rhizobial symbioses.</title>
        <authorList>
            <person name="Young N.D."/>
            <person name="Debelle F."/>
            <person name="Oldroyd G.E."/>
            <person name="Geurts R."/>
            <person name="Cannon S.B."/>
            <person name="Udvardi M.K."/>
            <person name="Benedito V.A."/>
            <person name="Mayer K.F."/>
            <person name="Gouzy J."/>
            <person name="Schoof H."/>
            <person name="Van de Peer Y."/>
            <person name="Proost S."/>
            <person name="Cook D.R."/>
            <person name="Meyers B.C."/>
            <person name="Spannagl M."/>
            <person name="Cheung F."/>
            <person name="De Mita S."/>
            <person name="Krishnakumar V."/>
            <person name="Gundlach H."/>
            <person name="Zhou S."/>
            <person name="Mudge J."/>
            <person name="Bharti A.K."/>
            <person name="Murray J.D."/>
            <person name="Naoumkina M.A."/>
            <person name="Rosen B."/>
            <person name="Silverstein K.A."/>
            <person name="Tang H."/>
            <person name="Rombauts S."/>
            <person name="Zhao P.X."/>
            <person name="Zhou P."/>
            <person name="Barbe V."/>
            <person name="Bardou P."/>
            <person name="Bechner M."/>
            <person name="Bellec A."/>
            <person name="Berger A."/>
            <person name="Berges H."/>
            <person name="Bidwell S."/>
            <person name="Bisseling T."/>
            <person name="Choisne N."/>
            <person name="Couloux A."/>
            <person name="Denny R."/>
            <person name="Deshpande S."/>
            <person name="Dai X."/>
            <person name="Doyle J.J."/>
            <person name="Dudez A.M."/>
            <person name="Farmer A.D."/>
            <person name="Fouteau S."/>
            <person name="Franken C."/>
            <person name="Gibelin C."/>
            <person name="Gish J."/>
            <person name="Goldstein S."/>
            <person name="Gonzalez A.J."/>
            <person name="Green P.J."/>
            <person name="Hallab A."/>
            <person name="Hartog M."/>
            <person name="Hua A."/>
            <person name="Humphray S.J."/>
            <person name="Jeong D.H."/>
            <person name="Jing Y."/>
            <person name="Jocker A."/>
            <person name="Kenton S.M."/>
            <person name="Kim D.J."/>
            <person name="Klee K."/>
            <person name="Lai H."/>
            <person name="Lang C."/>
            <person name="Lin S."/>
            <person name="Macmil S.L."/>
            <person name="Magdelenat G."/>
            <person name="Matthews L."/>
            <person name="McCorrison J."/>
            <person name="Monaghan E.L."/>
            <person name="Mun J.H."/>
            <person name="Najar F.Z."/>
            <person name="Nicholson C."/>
            <person name="Noirot C."/>
            <person name="O'Bleness M."/>
            <person name="Paule C.R."/>
            <person name="Poulain J."/>
            <person name="Prion F."/>
            <person name="Qin B."/>
            <person name="Qu C."/>
            <person name="Retzel E.F."/>
            <person name="Riddle C."/>
            <person name="Sallet E."/>
            <person name="Samain S."/>
            <person name="Samson N."/>
            <person name="Sanders I."/>
            <person name="Saurat O."/>
            <person name="Scarpelli C."/>
            <person name="Schiex T."/>
            <person name="Segurens B."/>
            <person name="Severin A.J."/>
            <person name="Sherrier D.J."/>
            <person name="Shi R."/>
            <person name="Sims S."/>
            <person name="Singer S.R."/>
            <person name="Sinharoy S."/>
            <person name="Sterck L."/>
            <person name="Viollet A."/>
            <person name="Wang B.B."/>
            <person name="Wang K."/>
            <person name="Wang M."/>
            <person name="Wang X."/>
            <person name="Warfsmann J."/>
            <person name="Weissenbach J."/>
            <person name="White D.D."/>
            <person name="White J.D."/>
            <person name="Wiley G.B."/>
            <person name="Wincker P."/>
            <person name="Xing Y."/>
            <person name="Yang L."/>
            <person name="Yao Z."/>
            <person name="Ying F."/>
            <person name="Zhai J."/>
            <person name="Zhou L."/>
            <person name="Zuber A."/>
            <person name="Denarie J."/>
            <person name="Dixon R.A."/>
            <person name="May G.D."/>
            <person name="Schwartz D.C."/>
            <person name="Rogers J."/>
            <person name="Quetier F."/>
            <person name="Town C.D."/>
            <person name="Roe B.A."/>
        </authorList>
    </citation>
    <scope>NUCLEOTIDE SEQUENCE [LARGE SCALE GENOMIC DNA]</scope>
    <source>
        <strain evidence="1">A17</strain>
        <strain evidence="2 3">cv. Jemalong A17</strain>
    </source>
</reference>
<protein>
    <recommendedName>
        <fullName evidence="4">SWIM-type domain-containing protein</fullName>
    </recommendedName>
</protein>
<dbReference type="HOGENOM" id="CLU_320402_0_0_1"/>
<name>A0A072TRU5_MEDTR</name>
<evidence type="ECO:0000313" key="1">
    <source>
        <dbReference type="EMBL" id="KEH19573.1"/>
    </source>
</evidence>
<gene>
    <name evidence="1" type="ordered locus">MTR_8g464080</name>
</gene>
<keyword evidence="3" id="KW-1185">Reference proteome</keyword>
<reference evidence="2" key="3">
    <citation type="submission" date="2015-04" db="UniProtKB">
        <authorList>
            <consortium name="EnsemblPlants"/>
        </authorList>
    </citation>
    <scope>IDENTIFICATION</scope>
    <source>
        <strain evidence="2">cv. Jemalong A17</strain>
    </source>
</reference>